<reference evidence="2" key="1">
    <citation type="submission" date="2018-02" db="EMBL/GenBank/DDBJ databases">
        <authorList>
            <person name="Vasarhelyi B.M."/>
            <person name="Deshmukh S."/>
            <person name="Balint B."/>
            <person name="Kukolya J."/>
        </authorList>
    </citation>
    <scope>NUCLEOTIDE SEQUENCE</scope>
    <source>
        <strain evidence="2">KB22</strain>
    </source>
</reference>
<sequence length="161" mass="18632">MAEEYLFQEKQYLGRDKTWISVRLILALFCFSAYYLNLDHLASSQLFFIVGASIIVVSIIMMYMINYKTEVTPNFLTLSGLWSTSLVKIDLNSIVKVEKKPYSTYFFNNPVYNLHKNGKIRFYSDGRDAVWLTDRDGLIYIIGTQRADELVKAVKQAQVKS</sequence>
<keyword evidence="1" id="KW-0812">Transmembrane</keyword>
<keyword evidence="1" id="KW-0472">Membrane</keyword>
<keyword evidence="3" id="KW-1185">Reference proteome</keyword>
<feature type="transmembrane region" description="Helical" evidence="1">
    <location>
        <begin position="44"/>
        <end position="65"/>
    </location>
</feature>
<evidence type="ECO:0008006" key="4">
    <source>
        <dbReference type="Google" id="ProtNLM"/>
    </source>
</evidence>
<dbReference type="RefSeq" id="WP_196935267.1">
    <property type="nucleotide sequence ID" value="NZ_MU158698.1"/>
</dbReference>
<feature type="transmembrane region" description="Helical" evidence="1">
    <location>
        <begin position="20"/>
        <end position="38"/>
    </location>
</feature>
<dbReference type="EMBL" id="PRDK01000004">
    <property type="protein sequence ID" value="MBE8713321.1"/>
    <property type="molecule type" value="Genomic_DNA"/>
</dbReference>
<evidence type="ECO:0000313" key="3">
    <source>
        <dbReference type="Proteomes" id="UP000616201"/>
    </source>
</evidence>
<evidence type="ECO:0000313" key="2">
    <source>
        <dbReference type="EMBL" id="MBE8713321.1"/>
    </source>
</evidence>
<gene>
    <name evidence="2" type="ORF">C4F49_06485</name>
</gene>
<name>A0A928YPM7_9SPHI</name>
<comment type="caution">
    <text evidence="2">The sequence shown here is derived from an EMBL/GenBank/DDBJ whole genome shotgun (WGS) entry which is preliminary data.</text>
</comment>
<organism evidence="2 3">
    <name type="scientific">Sphingobacterium hungaricum</name>
    <dbReference type="NCBI Taxonomy" id="2082723"/>
    <lineage>
        <taxon>Bacteria</taxon>
        <taxon>Pseudomonadati</taxon>
        <taxon>Bacteroidota</taxon>
        <taxon>Sphingobacteriia</taxon>
        <taxon>Sphingobacteriales</taxon>
        <taxon>Sphingobacteriaceae</taxon>
        <taxon>Sphingobacterium</taxon>
    </lineage>
</organism>
<dbReference type="AlphaFoldDB" id="A0A928YPM7"/>
<proteinExistence type="predicted"/>
<evidence type="ECO:0000256" key="1">
    <source>
        <dbReference type="SAM" id="Phobius"/>
    </source>
</evidence>
<keyword evidence="1" id="KW-1133">Transmembrane helix</keyword>
<dbReference type="Proteomes" id="UP000616201">
    <property type="component" value="Unassembled WGS sequence"/>
</dbReference>
<accession>A0A928YPM7</accession>
<protein>
    <recommendedName>
        <fullName evidence="4">PH domain-containing protein</fullName>
    </recommendedName>
</protein>